<accession>A0A517T3I2</accession>
<dbReference type="EMBL" id="CP036316">
    <property type="protein sequence ID" value="QDT62935.1"/>
    <property type="molecule type" value="Genomic_DNA"/>
</dbReference>
<protein>
    <recommendedName>
        <fullName evidence="3">DUF3303 domain-containing protein</fullName>
    </recommendedName>
</protein>
<evidence type="ECO:0000313" key="2">
    <source>
        <dbReference type="Proteomes" id="UP000319976"/>
    </source>
</evidence>
<proteinExistence type="predicted"/>
<dbReference type="RefSeq" id="WP_145258844.1">
    <property type="nucleotide sequence ID" value="NZ_CP036316.1"/>
</dbReference>
<dbReference type="Proteomes" id="UP000319976">
    <property type="component" value="Chromosome"/>
</dbReference>
<organism evidence="1 2">
    <name type="scientific">Calycomorphotria hydatis</name>
    <dbReference type="NCBI Taxonomy" id="2528027"/>
    <lineage>
        <taxon>Bacteria</taxon>
        <taxon>Pseudomonadati</taxon>
        <taxon>Planctomycetota</taxon>
        <taxon>Planctomycetia</taxon>
        <taxon>Planctomycetales</taxon>
        <taxon>Planctomycetaceae</taxon>
        <taxon>Calycomorphotria</taxon>
    </lineage>
</organism>
<dbReference type="KEGG" id="chya:V22_01330"/>
<evidence type="ECO:0008006" key="3">
    <source>
        <dbReference type="Google" id="ProtNLM"/>
    </source>
</evidence>
<name>A0A517T3I2_9PLAN</name>
<keyword evidence="2" id="KW-1185">Reference proteome</keyword>
<dbReference type="InterPro" id="IPR021734">
    <property type="entry name" value="DUF3303"/>
</dbReference>
<reference evidence="1 2" key="1">
    <citation type="submission" date="2019-02" db="EMBL/GenBank/DDBJ databases">
        <title>Deep-cultivation of Planctomycetes and their phenomic and genomic characterization uncovers novel biology.</title>
        <authorList>
            <person name="Wiegand S."/>
            <person name="Jogler M."/>
            <person name="Boedeker C."/>
            <person name="Pinto D."/>
            <person name="Vollmers J."/>
            <person name="Rivas-Marin E."/>
            <person name="Kohn T."/>
            <person name="Peeters S.H."/>
            <person name="Heuer A."/>
            <person name="Rast P."/>
            <person name="Oberbeckmann S."/>
            <person name="Bunk B."/>
            <person name="Jeske O."/>
            <person name="Meyerdierks A."/>
            <person name="Storesund J.E."/>
            <person name="Kallscheuer N."/>
            <person name="Luecker S."/>
            <person name="Lage O.M."/>
            <person name="Pohl T."/>
            <person name="Merkel B.J."/>
            <person name="Hornburger P."/>
            <person name="Mueller R.-W."/>
            <person name="Bruemmer F."/>
            <person name="Labrenz M."/>
            <person name="Spormann A.M."/>
            <person name="Op den Camp H."/>
            <person name="Overmann J."/>
            <person name="Amann R."/>
            <person name="Jetten M.S.M."/>
            <person name="Mascher T."/>
            <person name="Medema M.H."/>
            <person name="Devos D.P."/>
            <person name="Kaster A.-K."/>
            <person name="Ovreas L."/>
            <person name="Rohde M."/>
            <person name="Galperin M.Y."/>
            <person name="Jogler C."/>
        </authorList>
    </citation>
    <scope>NUCLEOTIDE SEQUENCE [LARGE SCALE GENOMIC DNA]</scope>
    <source>
        <strain evidence="1 2">V22</strain>
    </source>
</reference>
<gene>
    <name evidence="1" type="ORF">V22_01330</name>
</gene>
<dbReference type="AlphaFoldDB" id="A0A517T3I2"/>
<dbReference type="Pfam" id="PF11746">
    <property type="entry name" value="DUF3303"/>
    <property type="match status" value="1"/>
</dbReference>
<evidence type="ECO:0000313" key="1">
    <source>
        <dbReference type="EMBL" id="QDT62935.1"/>
    </source>
</evidence>
<sequence>MLFSIHYEVKPEHRDTVHERVRKMGITAPEGVTIVSNYHSVTQLEGWAIIESNDPAQLWNLFEGWTDLNPNSITPVISTEVMEKLV</sequence>
<dbReference type="OrthoDB" id="9801877at2"/>